<feature type="domain" description="Porin" evidence="2">
    <location>
        <begin position="15"/>
        <end position="342"/>
    </location>
</feature>
<gene>
    <name evidence="3" type="ORF">FH752_11425</name>
</gene>
<feature type="signal peptide" evidence="1">
    <location>
        <begin position="1"/>
        <end position="25"/>
    </location>
</feature>
<dbReference type="SUPFAM" id="SSF56935">
    <property type="entry name" value="Porins"/>
    <property type="match status" value="1"/>
</dbReference>
<evidence type="ECO:0000259" key="2">
    <source>
        <dbReference type="Pfam" id="PF13609"/>
    </source>
</evidence>
<dbReference type="Pfam" id="PF13609">
    <property type="entry name" value="Porin_4"/>
    <property type="match status" value="1"/>
</dbReference>
<dbReference type="InterPro" id="IPR033900">
    <property type="entry name" value="Gram_neg_porin_domain"/>
</dbReference>
<accession>A0A844I2H4</accession>
<reference evidence="3 4" key="1">
    <citation type="submission" date="2019-06" db="EMBL/GenBank/DDBJ databases">
        <title>Enrichment of Autotrophic Halophilic Microorganisms from Red Sea Brine Pool Using Microbial Electrosynthesis System.</title>
        <authorList>
            <person name="Alqahtani M.F."/>
            <person name="Bajracharya S."/>
            <person name="Katuri K.P."/>
            <person name="Ali M."/>
            <person name="Saikaly P.E."/>
        </authorList>
    </citation>
    <scope>NUCLEOTIDE SEQUENCE [LARGE SCALE GENOMIC DNA]</scope>
    <source>
        <strain evidence="3">MES15</strain>
    </source>
</reference>
<organism evidence="3 4">
    <name type="scientific">Marinobacter adhaerens</name>
    <dbReference type="NCBI Taxonomy" id="1033846"/>
    <lineage>
        <taxon>Bacteria</taxon>
        <taxon>Pseudomonadati</taxon>
        <taxon>Pseudomonadota</taxon>
        <taxon>Gammaproteobacteria</taxon>
        <taxon>Pseudomonadales</taxon>
        <taxon>Marinobacteraceae</taxon>
        <taxon>Marinobacter</taxon>
    </lineage>
</organism>
<name>A0A844I2H4_9GAMM</name>
<dbReference type="Proteomes" id="UP000431462">
    <property type="component" value="Unassembled WGS sequence"/>
</dbReference>
<evidence type="ECO:0000313" key="3">
    <source>
        <dbReference type="EMBL" id="MTI99221.1"/>
    </source>
</evidence>
<dbReference type="AlphaFoldDB" id="A0A844I2H4"/>
<dbReference type="GO" id="GO:0015288">
    <property type="term" value="F:porin activity"/>
    <property type="evidence" value="ECO:0007669"/>
    <property type="project" value="InterPro"/>
</dbReference>
<evidence type="ECO:0000313" key="4">
    <source>
        <dbReference type="Proteomes" id="UP000431462"/>
    </source>
</evidence>
<keyword evidence="1" id="KW-0732">Signal</keyword>
<proteinExistence type="predicted"/>
<dbReference type="GO" id="GO:0016020">
    <property type="term" value="C:membrane"/>
    <property type="evidence" value="ECO:0007669"/>
    <property type="project" value="InterPro"/>
</dbReference>
<feature type="chain" id="PRO_5032620938" evidence="1">
    <location>
        <begin position="26"/>
        <end position="362"/>
    </location>
</feature>
<comment type="caution">
    <text evidence="3">The sequence shown here is derived from an EMBL/GenBank/DDBJ whole genome shotgun (WGS) entry which is preliminary data.</text>
</comment>
<dbReference type="InterPro" id="IPR023614">
    <property type="entry name" value="Porin_dom_sf"/>
</dbReference>
<evidence type="ECO:0000256" key="1">
    <source>
        <dbReference type="SAM" id="SignalP"/>
    </source>
</evidence>
<dbReference type="Gene3D" id="2.40.160.10">
    <property type="entry name" value="Porin"/>
    <property type="match status" value="1"/>
</dbReference>
<protein>
    <submittedName>
        <fullName evidence="3">Porin</fullName>
    </submittedName>
</protein>
<sequence>MNNQNKLRSAIVAIACGITSTGVLAQASVSNVSVDPYGQINYGVMVTDSAAGTKTYTSDNDNSASRAGVRLSGDVADTGLTVGAHVELEYQVNPSNAVSEDERTISGEFAERHLNVYVAGAFGKVSVGQGDGAANGNIERDLSGTAVISYANPGLMGGGLSFVEKSNPADTVRFGAAMSDQDFESRYTRVRYDLPSVGPLKVALSQGTKNDDQDVTEIGARFDGELGGKVSAALGYSSRDVGGAADRVDTLGGSVSWLHDSGFNVTGAYSTVSDDDAANPDSDFFLVKLGYKTGRHAMDIHMMEASDRAAEGDSAETLGLGYVYTPVKYFSAYAGYNNNSLDRNAGDYENVDTLFVGALLKF</sequence>
<dbReference type="EMBL" id="VENC01000010">
    <property type="protein sequence ID" value="MTI99221.1"/>
    <property type="molecule type" value="Genomic_DNA"/>
</dbReference>